<dbReference type="AlphaFoldDB" id="A0A8B8AZ59"/>
<evidence type="ECO:0000313" key="1">
    <source>
        <dbReference type="Proteomes" id="UP000694844"/>
    </source>
</evidence>
<dbReference type="GeneID" id="111106180"/>
<name>A0A8B8AZ59_CRAVI</name>
<keyword evidence="1" id="KW-1185">Reference proteome</keyword>
<sequence length="132" mass="15550">MDLQMEYFNKEYKESVKDAAGHLTPDTVARHSQMIGIGKDVSKVYDISVIGMSGRIIHKGGEIERSRDFVEFIELLLPENIFCPHPGRHFKSFPDVELNVYAKAYPQNIRERLERIRKEESRKLWRRNQMLE</sequence>
<dbReference type="Proteomes" id="UP000694844">
    <property type="component" value="Chromosome 8"/>
</dbReference>
<proteinExistence type="predicted"/>
<dbReference type="RefSeq" id="XP_022296445.1">
    <property type="nucleotide sequence ID" value="XM_022440737.1"/>
</dbReference>
<reference evidence="2" key="1">
    <citation type="submission" date="2025-08" db="UniProtKB">
        <authorList>
            <consortium name="RefSeq"/>
        </authorList>
    </citation>
    <scope>IDENTIFICATION</scope>
    <source>
        <tissue evidence="2">Whole sample</tissue>
    </source>
</reference>
<protein>
    <submittedName>
        <fullName evidence="2">Uncharacterized protein LOC111106180</fullName>
    </submittedName>
</protein>
<dbReference type="KEGG" id="cvn:111106180"/>
<organism evidence="1 2">
    <name type="scientific">Crassostrea virginica</name>
    <name type="common">Eastern oyster</name>
    <dbReference type="NCBI Taxonomy" id="6565"/>
    <lineage>
        <taxon>Eukaryota</taxon>
        <taxon>Metazoa</taxon>
        <taxon>Spiralia</taxon>
        <taxon>Lophotrochozoa</taxon>
        <taxon>Mollusca</taxon>
        <taxon>Bivalvia</taxon>
        <taxon>Autobranchia</taxon>
        <taxon>Pteriomorphia</taxon>
        <taxon>Ostreida</taxon>
        <taxon>Ostreoidea</taxon>
        <taxon>Ostreidae</taxon>
        <taxon>Crassostrea</taxon>
    </lineage>
</organism>
<gene>
    <name evidence="2" type="primary">LOC111106180</name>
</gene>
<accession>A0A8B8AZ59</accession>
<dbReference type="OrthoDB" id="5952546at2759"/>
<evidence type="ECO:0000313" key="2">
    <source>
        <dbReference type="RefSeq" id="XP_022296445.1"/>
    </source>
</evidence>